<organism evidence="2 3">
    <name type="scientific">Nocardia higoensis</name>
    <dbReference type="NCBI Taxonomy" id="228599"/>
    <lineage>
        <taxon>Bacteria</taxon>
        <taxon>Bacillati</taxon>
        <taxon>Actinomycetota</taxon>
        <taxon>Actinomycetes</taxon>
        <taxon>Mycobacteriales</taxon>
        <taxon>Nocardiaceae</taxon>
        <taxon>Nocardia</taxon>
    </lineage>
</organism>
<keyword evidence="3" id="KW-1185">Reference proteome</keyword>
<evidence type="ECO:0000259" key="1">
    <source>
        <dbReference type="Pfam" id="PF12680"/>
    </source>
</evidence>
<evidence type="ECO:0000313" key="3">
    <source>
        <dbReference type="Proteomes" id="UP000707731"/>
    </source>
</evidence>
<feature type="domain" description="SnoaL-like" evidence="1">
    <location>
        <begin position="14"/>
        <end position="109"/>
    </location>
</feature>
<dbReference type="EMBL" id="JADLQN010000001">
    <property type="protein sequence ID" value="MBF6355074.1"/>
    <property type="molecule type" value="Genomic_DNA"/>
</dbReference>
<comment type="caution">
    <text evidence="2">The sequence shown here is derived from an EMBL/GenBank/DDBJ whole genome shotgun (WGS) entry which is preliminary data.</text>
</comment>
<dbReference type="RefSeq" id="WP_195001727.1">
    <property type="nucleotide sequence ID" value="NZ_JADLQN010000001.1"/>
</dbReference>
<protein>
    <submittedName>
        <fullName evidence="2">Nuclear transport factor 2 family protein</fullName>
    </submittedName>
</protein>
<dbReference type="Pfam" id="PF12680">
    <property type="entry name" value="SnoaL_2"/>
    <property type="match status" value="1"/>
</dbReference>
<dbReference type="InterPro" id="IPR037401">
    <property type="entry name" value="SnoaL-like"/>
</dbReference>
<dbReference type="Gene3D" id="3.10.450.50">
    <property type="match status" value="1"/>
</dbReference>
<evidence type="ECO:0000313" key="2">
    <source>
        <dbReference type="EMBL" id="MBF6355074.1"/>
    </source>
</evidence>
<proteinExistence type="predicted"/>
<sequence length="267" mass="28301">MPLEPTAADLLAAVQASPRAVAAHDKTAWVGLFAAHATVNDPVGSAPHLGPTAIGRFYDTFIAPNAITFHVDRDLVAGRTVVRDLSIEITMSTGATVLVPMHLRYDLADTDEGLRITRLAAHWELAPMVLRLLRAGLPGLGAVTVLGPRLVRNQGLSGALGMTRALTGVGRAGKSVVARLLAAAADTDLAGVRELLSNRAEISLPAGHRISVEEFTNRARNIRWDKMLAAGRWVTASIAIGSAHGVAMVEFAPGSLHIVRLEIFLDQ</sequence>
<dbReference type="Proteomes" id="UP000707731">
    <property type="component" value="Unassembled WGS sequence"/>
</dbReference>
<gene>
    <name evidence="2" type="ORF">IU449_11050</name>
</gene>
<accession>A0ABS0D9C8</accession>
<name>A0ABS0D9C8_9NOCA</name>
<dbReference type="SUPFAM" id="SSF54427">
    <property type="entry name" value="NTF2-like"/>
    <property type="match status" value="1"/>
</dbReference>
<reference evidence="2 3" key="1">
    <citation type="submission" date="2020-10" db="EMBL/GenBank/DDBJ databases">
        <title>Identification of Nocardia species via Next-generation sequencing and recognition of intraspecies genetic diversity.</title>
        <authorList>
            <person name="Li P."/>
            <person name="Li P."/>
            <person name="Lu B."/>
        </authorList>
    </citation>
    <scope>NUCLEOTIDE SEQUENCE [LARGE SCALE GENOMIC DNA]</scope>
    <source>
        <strain evidence="2 3">BJ06-0143</strain>
    </source>
</reference>
<dbReference type="InterPro" id="IPR032710">
    <property type="entry name" value="NTF2-like_dom_sf"/>
</dbReference>